<dbReference type="InterPro" id="IPR051466">
    <property type="entry name" value="D-amino_acid_metab_enzyme"/>
</dbReference>
<dbReference type="RefSeq" id="WP_246274248.1">
    <property type="nucleotide sequence ID" value="NZ_BLPF01000003.1"/>
</dbReference>
<reference evidence="4 5" key="1">
    <citation type="submission" date="2020-03" db="EMBL/GenBank/DDBJ databases">
        <title>Whole genome shotgun sequence of Phytohabitans houttuyneae NBRC 108639.</title>
        <authorList>
            <person name="Komaki H."/>
            <person name="Tamura T."/>
        </authorList>
    </citation>
    <scope>NUCLEOTIDE SEQUENCE [LARGE SCALE GENOMIC DNA]</scope>
    <source>
        <strain evidence="4 5">NBRC 108639</strain>
    </source>
</reference>
<dbReference type="InterPro" id="IPR001608">
    <property type="entry name" value="Ala_racemase_N"/>
</dbReference>
<organism evidence="4 5">
    <name type="scientific">Phytohabitans houttuyneae</name>
    <dbReference type="NCBI Taxonomy" id="1076126"/>
    <lineage>
        <taxon>Bacteria</taxon>
        <taxon>Bacillati</taxon>
        <taxon>Actinomycetota</taxon>
        <taxon>Actinomycetes</taxon>
        <taxon>Micromonosporales</taxon>
        <taxon>Micromonosporaceae</taxon>
    </lineage>
</organism>
<dbReference type="EMBL" id="BLPF01000003">
    <property type="protein sequence ID" value="GFJ84054.1"/>
    <property type="molecule type" value="Genomic_DNA"/>
</dbReference>
<evidence type="ECO:0000259" key="3">
    <source>
        <dbReference type="SMART" id="SM01119"/>
    </source>
</evidence>
<comment type="caution">
    <text evidence="4">The sequence shown here is derived from an EMBL/GenBank/DDBJ whole genome shotgun (WGS) entry which is preliminary data.</text>
</comment>
<dbReference type="Gene3D" id="2.40.37.20">
    <property type="entry name" value="D-serine dehydratase-like domain"/>
    <property type="match status" value="1"/>
</dbReference>
<sequence length="388" mass="40523">MLLDKGFWGSDSPVGQSLFGGSFGWPLLVARAAAVDRNIATIAAYAERHGLLLAPHGKTTMSPTLFAAQLAAGAWGITVATAQQARVCREFGVPRVLVANQILDPAALAWVAAETDAGLDLYFQVDSPEGVAAAAATTGVRPLPVLVEIGYPGGRTGCRTASSALAVAHAVAASPRLTLAGVTGYEGGLPDTAAVAAFLDQLRAAAAELSELLPPSVVVSAGGSAWFDVVAARLPGDWLPGHQVVPVLRSGAYITHDDGYYREHTPFNRVRGEGMLDAALEVWAQVISTPEPGVAIAGMGKRDAPFDEGLPVPRAVRRPSGEVVPADGLHVTRLMDQHAFLSVDGTGVAPGDLVRFGISHPCTAFDKWRAIPLADDTDLVVDVLRTYF</sequence>
<dbReference type="InterPro" id="IPR029066">
    <property type="entry name" value="PLP-binding_barrel"/>
</dbReference>
<accession>A0A6V8KJL7</accession>
<dbReference type="Proteomes" id="UP000482800">
    <property type="component" value="Unassembled WGS sequence"/>
</dbReference>
<evidence type="ECO:0000256" key="2">
    <source>
        <dbReference type="ARBA" id="ARBA00023239"/>
    </source>
</evidence>
<evidence type="ECO:0000313" key="5">
    <source>
        <dbReference type="Proteomes" id="UP000482800"/>
    </source>
</evidence>
<name>A0A6V8KJL7_9ACTN</name>
<evidence type="ECO:0000256" key="1">
    <source>
        <dbReference type="ARBA" id="ARBA00005323"/>
    </source>
</evidence>
<dbReference type="Pfam" id="PF01168">
    <property type="entry name" value="Ala_racemase_N"/>
    <property type="match status" value="1"/>
</dbReference>
<gene>
    <name evidence="4" type="ORF">Phou_082340</name>
</gene>
<dbReference type="PANTHER" id="PTHR28004">
    <property type="entry name" value="ZGC:162816-RELATED"/>
    <property type="match status" value="1"/>
</dbReference>
<dbReference type="GO" id="GO:0016829">
    <property type="term" value="F:lyase activity"/>
    <property type="evidence" value="ECO:0007669"/>
    <property type="project" value="UniProtKB-KW"/>
</dbReference>
<dbReference type="PANTHER" id="PTHR28004:SF8">
    <property type="entry name" value="D-SERINE DEAMINASE"/>
    <property type="match status" value="1"/>
</dbReference>
<dbReference type="Gene3D" id="3.20.20.10">
    <property type="entry name" value="Alanine racemase"/>
    <property type="match status" value="1"/>
</dbReference>
<dbReference type="InterPro" id="IPR026956">
    <property type="entry name" value="D-ser_dehydrat-like_dom"/>
</dbReference>
<dbReference type="InterPro" id="IPR042208">
    <property type="entry name" value="D-ser_dehydrat-like_sf"/>
</dbReference>
<feature type="domain" description="D-serine dehydratase-like" evidence="3">
    <location>
        <begin position="279"/>
        <end position="375"/>
    </location>
</feature>
<dbReference type="AlphaFoldDB" id="A0A6V8KJL7"/>
<dbReference type="SMART" id="SM01119">
    <property type="entry name" value="D-ser_dehydrat"/>
    <property type="match status" value="1"/>
</dbReference>
<reference evidence="4 5" key="2">
    <citation type="submission" date="2020-03" db="EMBL/GenBank/DDBJ databases">
        <authorList>
            <person name="Ichikawa N."/>
            <person name="Kimura A."/>
            <person name="Kitahashi Y."/>
            <person name="Uohara A."/>
        </authorList>
    </citation>
    <scope>NUCLEOTIDE SEQUENCE [LARGE SCALE GENOMIC DNA]</scope>
    <source>
        <strain evidence="4 5">NBRC 108639</strain>
    </source>
</reference>
<comment type="similarity">
    <text evidence="1">Belongs to the DSD1 family.</text>
</comment>
<keyword evidence="2" id="KW-0456">Lyase</keyword>
<dbReference type="SUPFAM" id="SSF51419">
    <property type="entry name" value="PLP-binding barrel"/>
    <property type="match status" value="1"/>
</dbReference>
<proteinExistence type="inferred from homology"/>
<protein>
    <submittedName>
        <fullName evidence="4">Amino acid deaminase</fullName>
    </submittedName>
</protein>
<keyword evidence="5" id="KW-1185">Reference proteome</keyword>
<dbReference type="Pfam" id="PF14031">
    <property type="entry name" value="D-ser_dehydrat"/>
    <property type="match status" value="1"/>
</dbReference>
<evidence type="ECO:0000313" key="4">
    <source>
        <dbReference type="EMBL" id="GFJ84054.1"/>
    </source>
</evidence>